<feature type="binding site" evidence="9">
    <location>
        <position position="99"/>
    </location>
    <ligand>
        <name>ATP</name>
        <dbReference type="ChEBI" id="CHEBI:30616"/>
    </ligand>
</feature>
<keyword evidence="7 9" id="KW-0173">Coenzyme A biosynthesis</keyword>
<keyword evidence="4 9" id="KW-0547">Nucleotide-binding</keyword>
<feature type="binding site" evidence="9">
    <location>
        <begin position="9"/>
        <end position="10"/>
    </location>
    <ligand>
        <name>ATP</name>
        <dbReference type="ChEBI" id="CHEBI:30616"/>
    </ligand>
</feature>
<organism evidence="11 12">
    <name type="scientific">Cellulosilyticum lentocellum (strain ATCC 49066 / DSM 5427 / NCIMB 11756 / RHM5)</name>
    <name type="common">Clostridium lentocellum</name>
    <dbReference type="NCBI Taxonomy" id="642492"/>
    <lineage>
        <taxon>Bacteria</taxon>
        <taxon>Bacillati</taxon>
        <taxon>Bacillota</taxon>
        <taxon>Clostridia</taxon>
        <taxon>Lachnospirales</taxon>
        <taxon>Cellulosilyticaceae</taxon>
        <taxon>Cellulosilyticum</taxon>
    </lineage>
</organism>
<feature type="binding site" evidence="9">
    <location>
        <begin position="124"/>
        <end position="130"/>
    </location>
    <ligand>
        <name>ATP</name>
        <dbReference type="ChEBI" id="CHEBI:30616"/>
    </ligand>
</feature>
<evidence type="ECO:0000256" key="7">
    <source>
        <dbReference type="ARBA" id="ARBA00022993"/>
    </source>
</evidence>
<dbReference type="NCBIfam" id="TIGR01510">
    <property type="entry name" value="coaD_prev_kdtB"/>
    <property type="match status" value="1"/>
</dbReference>
<dbReference type="PANTHER" id="PTHR21342">
    <property type="entry name" value="PHOSPHOPANTETHEINE ADENYLYLTRANSFERASE"/>
    <property type="match status" value="1"/>
</dbReference>
<dbReference type="Proteomes" id="UP000008467">
    <property type="component" value="Chromosome"/>
</dbReference>
<comment type="subunit">
    <text evidence="9">Homohexamer.</text>
</comment>
<dbReference type="InterPro" id="IPR004821">
    <property type="entry name" value="Cyt_trans-like"/>
</dbReference>
<comment type="pathway">
    <text evidence="9">Cofactor biosynthesis; coenzyme A biosynthesis; CoA from (R)-pantothenate: step 4/5.</text>
</comment>
<keyword evidence="5 9" id="KW-0067">ATP-binding</keyword>
<accession>F2JMJ3</accession>
<comment type="cofactor">
    <cofactor evidence="9">
        <name>Mg(2+)</name>
        <dbReference type="ChEBI" id="CHEBI:18420"/>
    </cofactor>
</comment>
<dbReference type="eggNOG" id="COG0669">
    <property type="taxonomic scope" value="Bacteria"/>
</dbReference>
<proteinExistence type="inferred from homology"/>
<dbReference type="NCBIfam" id="TIGR00125">
    <property type="entry name" value="cyt_tran_rel"/>
    <property type="match status" value="1"/>
</dbReference>
<dbReference type="Gene3D" id="3.40.50.620">
    <property type="entry name" value="HUPs"/>
    <property type="match status" value="1"/>
</dbReference>
<evidence type="ECO:0000256" key="3">
    <source>
        <dbReference type="ARBA" id="ARBA00022695"/>
    </source>
</evidence>
<dbReference type="AlphaFoldDB" id="F2JMJ3"/>
<comment type="function">
    <text evidence="9">Reversibly transfers an adenylyl group from ATP to 4'-phosphopantetheine, yielding dephospho-CoA (dPCoA) and pyrophosphate.</text>
</comment>
<dbReference type="PRINTS" id="PR01020">
    <property type="entry name" value="LPSBIOSNTHSS"/>
</dbReference>
<feature type="binding site" evidence="9">
    <location>
        <position position="9"/>
    </location>
    <ligand>
        <name>substrate</name>
    </ligand>
</feature>
<keyword evidence="12" id="KW-1185">Reference proteome</keyword>
<dbReference type="GO" id="GO:0015937">
    <property type="term" value="P:coenzyme A biosynthetic process"/>
    <property type="evidence" value="ECO:0007669"/>
    <property type="project" value="UniProtKB-UniRule"/>
</dbReference>
<evidence type="ECO:0000259" key="10">
    <source>
        <dbReference type="Pfam" id="PF01467"/>
    </source>
</evidence>
<dbReference type="UniPathway" id="UPA00241">
    <property type="reaction ID" value="UER00355"/>
</dbReference>
<dbReference type="RefSeq" id="WP_013656808.1">
    <property type="nucleotide sequence ID" value="NC_015275.1"/>
</dbReference>
<dbReference type="InterPro" id="IPR001980">
    <property type="entry name" value="PPAT"/>
</dbReference>
<reference evidence="11 12" key="1">
    <citation type="journal article" date="2011" name="J. Bacteriol.">
        <title>Complete genome sequence of the cellulose-degrading bacterium Cellulosilyticum lentocellum.</title>
        <authorList>
            <consortium name="US DOE Joint Genome Institute"/>
            <person name="Miller D.A."/>
            <person name="Suen G."/>
            <person name="Bruce D."/>
            <person name="Copeland A."/>
            <person name="Cheng J.F."/>
            <person name="Detter C."/>
            <person name="Goodwin L.A."/>
            <person name="Han C.S."/>
            <person name="Hauser L.J."/>
            <person name="Land M.L."/>
            <person name="Lapidus A."/>
            <person name="Lucas S."/>
            <person name="Meincke L."/>
            <person name="Pitluck S."/>
            <person name="Tapia R."/>
            <person name="Teshima H."/>
            <person name="Woyke T."/>
            <person name="Fox B.G."/>
            <person name="Angert E.R."/>
            <person name="Currie C.R."/>
        </authorList>
    </citation>
    <scope>NUCLEOTIDE SEQUENCE [LARGE SCALE GENOMIC DNA]</scope>
    <source>
        <strain evidence="12">ATCC 49066 / DSM 5427 / NCIMB 11756 / RHM5</strain>
    </source>
</reference>
<feature type="binding site" evidence="9">
    <location>
        <position position="88"/>
    </location>
    <ligand>
        <name>substrate</name>
    </ligand>
</feature>
<dbReference type="GO" id="GO:0004595">
    <property type="term" value="F:pantetheine-phosphate adenylyltransferase activity"/>
    <property type="evidence" value="ECO:0007669"/>
    <property type="project" value="UniProtKB-UniRule"/>
</dbReference>
<dbReference type="HAMAP" id="MF_00151">
    <property type="entry name" value="PPAT_bact"/>
    <property type="match status" value="1"/>
</dbReference>
<feature type="binding site" evidence="9">
    <location>
        <begin position="89"/>
        <end position="91"/>
    </location>
    <ligand>
        <name>ATP</name>
        <dbReference type="ChEBI" id="CHEBI:30616"/>
    </ligand>
</feature>
<evidence type="ECO:0000313" key="11">
    <source>
        <dbReference type="EMBL" id="ADZ83511.1"/>
    </source>
</evidence>
<keyword evidence="2 9" id="KW-0808">Transferase</keyword>
<feature type="binding site" evidence="9">
    <location>
        <position position="74"/>
    </location>
    <ligand>
        <name>substrate</name>
    </ligand>
</feature>
<protein>
    <recommendedName>
        <fullName evidence="9">Phosphopantetheine adenylyltransferase</fullName>
        <ecNumber evidence="9">2.7.7.3</ecNumber>
    </recommendedName>
    <alternativeName>
        <fullName evidence="9">Dephospho-CoA pyrophosphorylase</fullName>
    </alternativeName>
    <alternativeName>
        <fullName evidence="9">Pantetheine-phosphate adenylyltransferase</fullName>
        <shortName evidence="9">PPAT</shortName>
    </alternativeName>
</protein>
<gene>
    <name evidence="9" type="primary">coaD</name>
    <name evidence="11" type="ordered locus">Clole_1788</name>
</gene>
<evidence type="ECO:0000256" key="8">
    <source>
        <dbReference type="ARBA" id="ARBA00029346"/>
    </source>
</evidence>
<dbReference type="Pfam" id="PF01467">
    <property type="entry name" value="CTP_transf_like"/>
    <property type="match status" value="1"/>
</dbReference>
<evidence type="ECO:0000256" key="2">
    <source>
        <dbReference type="ARBA" id="ARBA00022679"/>
    </source>
</evidence>
<evidence type="ECO:0000256" key="1">
    <source>
        <dbReference type="ARBA" id="ARBA00022490"/>
    </source>
</evidence>
<dbReference type="GO" id="GO:0005737">
    <property type="term" value="C:cytoplasm"/>
    <property type="evidence" value="ECO:0007669"/>
    <property type="project" value="UniProtKB-SubCell"/>
</dbReference>
<keyword evidence="1 9" id="KW-0963">Cytoplasm</keyword>
<sequence>MNRGIYPGSFDPMTNGHLDIITRAAKIVDELIVAVLLNPKKGTGLLSVEERIAVMKEATKHLENVKIDSFSGLLVDFAHQKQARVIIRGLRNGSDFEQEMNMAQINSSLLKGLETVFLMTAPEHAYMSSTAVREIVCFGGEYEAFVPPAVADKLKINKMRGR</sequence>
<comment type="catalytic activity">
    <reaction evidence="8 9">
        <text>(R)-4'-phosphopantetheine + ATP + H(+) = 3'-dephospho-CoA + diphosphate</text>
        <dbReference type="Rhea" id="RHEA:19801"/>
        <dbReference type="ChEBI" id="CHEBI:15378"/>
        <dbReference type="ChEBI" id="CHEBI:30616"/>
        <dbReference type="ChEBI" id="CHEBI:33019"/>
        <dbReference type="ChEBI" id="CHEBI:57328"/>
        <dbReference type="ChEBI" id="CHEBI:61723"/>
        <dbReference type="EC" id="2.7.7.3"/>
    </reaction>
</comment>
<evidence type="ECO:0000256" key="4">
    <source>
        <dbReference type="ARBA" id="ARBA00022741"/>
    </source>
</evidence>
<dbReference type="GO" id="GO:0005524">
    <property type="term" value="F:ATP binding"/>
    <property type="evidence" value="ECO:0007669"/>
    <property type="project" value="UniProtKB-KW"/>
</dbReference>
<evidence type="ECO:0000256" key="6">
    <source>
        <dbReference type="ARBA" id="ARBA00022842"/>
    </source>
</evidence>
<dbReference type="EC" id="2.7.7.3" evidence="9"/>
<keyword evidence="3 9" id="KW-0548">Nucleotidyltransferase</keyword>
<evidence type="ECO:0000256" key="5">
    <source>
        <dbReference type="ARBA" id="ARBA00022840"/>
    </source>
</evidence>
<feature type="domain" description="Cytidyltransferase-like" evidence="10">
    <location>
        <begin position="5"/>
        <end position="134"/>
    </location>
</feature>
<evidence type="ECO:0000256" key="9">
    <source>
        <dbReference type="HAMAP-Rule" id="MF_00151"/>
    </source>
</evidence>
<dbReference type="STRING" id="642492.Clole_1788"/>
<name>F2JMJ3_CELLD</name>
<feature type="binding site" evidence="9">
    <location>
        <position position="41"/>
    </location>
    <ligand>
        <name>substrate</name>
    </ligand>
</feature>
<comment type="similarity">
    <text evidence="9">Belongs to the bacterial CoaD family.</text>
</comment>
<dbReference type="PANTHER" id="PTHR21342:SF1">
    <property type="entry name" value="PHOSPHOPANTETHEINE ADENYLYLTRANSFERASE"/>
    <property type="match status" value="1"/>
</dbReference>
<dbReference type="SUPFAM" id="SSF52374">
    <property type="entry name" value="Nucleotidylyl transferase"/>
    <property type="match status" value="1"/>
</dbReference>
<evidence type="ECO:0000313" key="12">
    <source>
        <dbReference type="Proteomes" id="UP000008467"/>
    </source>
</evidence>
<dbReference type="InterPro" id="IPR014729">
    <property type="entry name" value="Rossmann-like_a/b/a_fold"/>
</dbReference>
<feature type="binding site" evidence="9">
    <location>
        <position position="17"/>
    </location>
    <ligand>
        <name>ATP</name>
        <dbReference type="ChEBI" id="CHEBI:30616"/>
    </ligand>
</feature>
<comment type="subcellular location">
    <subcellularLocation>
        <location evidence="9">Cytoplasm</location>
    </subcellularLocation>
</comment>
<dbReference type="HOGENOM" id="CLU_100149_0_1_9"/>
<dbReference type="CDD" id="cd02163">
    <property type="entry name" value="PPAT"/>
    <property type="match status" value="1"/>
</dbReference>
<dbReference type="EMBL" id="CP002582">
    <property type="protein sequence ID" value="ADZ83511.1"/>
    <property type="molecule type" value="Genomic_DNA"/>
</dbReference>
<dbReference type="KEGG" id="cle:Clole_1788"/>
<keyword evidence="6 9" id="KW-0460">Magnesium</keyword>
<feature type="site" description="Transition state stabilizer" evidence="9">
    <location>
        <position position="17"/>
    </location>
</feature>